<name>A0AAD4T7F6_9MAGN</name>
<dbReference type="PANTHER" id="PTHR21530">
    <property type="entry name" value="PHEROMONE SHUTDOWN PROTEIN"/>
    <property type="match status" value="1"/>
</dbReference>
<dbReference type="CDD" id="cd14726">
    <property type="entry name" value="TraB_PrgY-like"/>
    <property type="match status" value="1"/>
</dbReference>
<evidence type="ECO:0008006" key="3">
    <source>
        <dbReference type="Google" id="ProtNLM"/>
    </source>
</evidence>
<gene>
    <name evidence="1" type="ORF">MKW98_022965</name>
</gene>
<keyword evidence="2" id="KW-1185">Reference proteome</keyword>
<dbReference type="AlphaFoldDB" id="A0AAD4T7F6"/>
<dbReference type="PANTHER" id="PTHR21530:SF5">
    <property type="entry name" value="TRAB FAMILY PROTEIN"/>
    <property type="match status" value="1"/>
</dbReference>
<dbReference type="EMBL" id="JAJJMB010003726">
    <property type="protein sequence ID" value="KAI3945691.1"/>
    <property type="molecule type" value="Genomic_DNA"/>
</dbReference>
<dbReference type="InterPro" id="IPR002816">
    <property type="entry name" value="TraB/PrgY/GumN_fam"/>
</dbReference>
<evidence type="ECO:0000313" key="1">
    <source>
        <dbReference type="EMBL" id="KAI3945691.1"/>
    </source>
</evidence>
<proteinExistence type="predicted"/>
<dbReference type="InterPro" id="IPR046345">
    <property type="entry name" value="TraB_PrgY-like"/>
</dbReference>
<organism evidence="1 2">
    <name type="scientific">Papaver atlanticum</name>
    <dbReference type="NCBI Taxonomy" id="357466"/>
    <lineage>
        <taxon>Eukaryota</taxon>
        <taxon>Viridiplantae</taxon>
        <taxon>Streptophyta</taxon>
        <taxon>Embryophyta</taxon>
        <taxon>Tracheophyta</taxon>
        <taxon>Spermatophyta</taxon>
        <taxon>Magnoliopsida</taxon>
        <taxon>Ranunculales</taxon>
        <taxon>Papaveraceae</taxon>
        <taxon>Papaveroideae</taxon>
        <taxon>Papaver</taxon>
    </lineage>
</organism>
<sequence>MKVVNFIVSCWYHRLHAGGIFPGLEFKVAMEESSRVGATCVYIDQDHNVTHQQLSKVSSYGLLWKAYTRLRDEVKKSRQMIDFINGDYTRSNVQEIVSILKIICPKITEVMIENRDKFMFTNLRSFQGKIVAVVGMAHMDGIELLWKLAEEDDSNQRPLDLRVSHGHSE</sequence>
<reference evidence="1" key="1">
    <citation type="submission" date="2022-04" db="EMBL/GenBank/DDBJ databases">
        <title>A functionally conserved STORR gene fusion in Papaver species that diverged 16.8 million years ago.</title>
        <authorList>
            <person name="Catania T."/>
        </authorList>
    </citation>
    <scope>NUCLEOTIDE SEQUENCE</scope>
    <source>
        <strain evidence="1">S-188037</strain>
    </source>
</reference>
<accession>A0AAD4T7F6</accession>
<protein>
    <recommendedName>
        <fullName evidence="3">TraB family protein</fullName>
    </recommendedName>
</protein>
<dbReference type="Pfam" id="PF01963">
    <property type="entry name" value="TraB_PrgY_gumN"/>
    <property type="match status" value="1"/>
</dbReference>
<dbReference type="Proteomes" id="UP001202328">
    <property type="component" value="Unassembled WGS sequence"/>
</dbReference>
<evidence type="ECO:0000313" key="2">
    <source>
        <dbReference type="Proteomes" id="UP001202328"/>
    </source>
</evidence>
<comment type="caution">
    <text evidence="1">The sequence shown here is derived from an EMBL/GenBank/DDBJ whole genome shotgun (WGS) entry which is preliminary data.</text>
</comment>